<evidence type="ECO:0000259" key="1">
    <source>
        <dbReference type="PROSITE" id="PS50404"/>
    </source>
</evidence>
<dbReference type="CDD" id="cd03192">
    <property type="entry name" value="GST_C_Sigma_like"/>
    <property type="match status" value="1"/>
</dbReference>
<dbReference type="EMBL" id="RRYP01014724">
    <property type="protein sequence ID" value="TNV75836.1"/>
    <property type="molecule type" value="Genomic_DNA"/>
</dbReference>
<evidence type="ECO:0000313" key="3">
    <source>
        <dbReference type="Proteomes" id="UP000785679"/>
    </source>
</evidence>
<evidence type="ECO:0000313" key="2">
    <source>
        <dbReference type="EMBL" id="TNV75836.1"/>
    </source>
</evidence>
<proteinExistence type="predicted"/>
<dbReference type="SFLD" id="SFLDS00019">
    <property type="entry name" value="Glutathione_Transferase_(cytos"/>
    <property type="match status" value="1"/>
</dbReference>
<dbReference type="AlphaFoldDB" id="A0A8J8NJW9"/>
<dbReference type="InterPro" id="IPR050213">
    <property type="entry name" value="GST_superfamily"/>
</dbReference>
<name>A0A8J8NJW9_HALGN</name>
<dbReference type="Pfam" id="PF02798">
    <property type="entry name" value="GST_N"/>
    <property type="match status" value="1"/>
</dbReference>
<dbReference type="InterPro" id="IPR004046">
    <property type="entry name" value="GST_C"/>
</dbReference>
<dbReference type="Gene3D" id="1.20.1050.10">
    <property type="match status" value="1"/>
</dbReference>
<dbReference type="InterPro" id="IPR036249">
    <property type="entry name" value="Thioredoxin-like_sf"/>
</dbReference>
<dbReference type="InterPro" id="IPR040079">
    <property type="entry name" value="Glutathione_S-Trfase"/>
</dbReference>
<dbReference type="Pfam" id="PF14497">
    <property type="entry name" value="GST_C_3"/>
    <property type="match status" value="1"/>
</dbReference>
<dbReference type="OrthoDB" id="418591at2759"/>
<organism evidence="2 3">
    <name type="scientific">Halteria grandinella</name>
    <dbReference type="NCBI Taxonomy" id="5974"/>
    <lineage>
        <taxon>Eukaryota</taxon>
        <taxon>Sar</taxon>
        <taxon>Alveolata</taxon>
        <taxon>Ciliophora</taxon>
        <taxon>Intramacronucleata</taxon>
        <taxon>Spirotrichea</taxon>
        <taxon>Stichotrichia</taxon>
        <taxon>Sporadotrichida</taxon>
        <taxon>Halteriidae</taxon>
        <taxon>Halteria</taxon>
    </lineage>
</organism>
<gene>
    <name evidence="2" type="ORF">FGO68_gene2480</name>
</gene>
<dbReference type="GO" id="GO:0006749">
    <property type="term" value="P:glutathione metabolic process"/>
    <property type="evidence" value="ECO:0007669"/>
    <property type="project" value="TreeGrafter"/>
</dbReference>
<dbReference type="GO" id="GO:0004364">
    <property type="term" value="F:glutathione transferase activity"/>
    <property type="evidence" value="ECO:0007669"/>
    <property type="project" value="TreeGrafter"/>
</dbReference>
<dbReference type="PANTHER" id="PTHR11571">
    <property type="entry name" value="GLUTATHIONE S-TRANSFERASE"/>
    <property type="match status" value="1"/>
</dbReference>
<dbReference type="InterPro" id="IPR004045">
    <property type="entry name" value="Glutathione_S-Trfase_N"/>
</dbReference>
<reference evidence="2" key="1">
    <citation type="submission" date="2019-06" db="EMBL/GenBank/DDBJ databases">
        <authorList>
            <person name="Zheng W."/>
        </authorList>
    </citation>
    <scope>NUCLEOTIDE SEQUENCE</scope>
    <source>
        <strain evidence="2">QDHG01</strain>
    </source>
</reference>
<dbReference type="InterPro" id="IPR036282">
    <property type="entry name" value="Glutathione-S-Trfase_C_sf"/>
</dbReference>
<protein>
    <recommendedName>
        <fullName evidence="1">GST N-terminal domain-containing protein</fullName>
    </recommendedName>
</protein>
<sequence length="210" mass="23988">MYKVHYFGGYGAAEPIRLLLAHAKQPFENVDYTQESLAEAKKGDTLEFKQLPVLEVEGKFYAQSHAILRLLGHKLNYYPTDHNQAFLVDSLLDSFKDFVAVYAKASWAQDEEEKKKLFAAFFETTFPNWCAVIEKRLIANSSQKYIVGNSQTIGDFILCTFGFSMVFNEANPGKAPLQEAIAKFPVFSAYLEAQREENKEYLSTRRVSPW</sequence>
<feature type="domain" description="GST N-terminal" evidence="1">
    <location>
        <begin position="1"/>
        <end position="79"/>
    </location>
</feature>
<dbReference type="Proteomes" id="UP000785679">
    <property type="component" value="Unassembled WGS sequence"/>
</dbReference>
<dbReference type="SUPFAM" id="SSF52833">
    <property type="entry name" value="Thioredoxin-like"/>
    <property type="match status" value="1"/>
</dbReference>
<dbReference type="Gene3D" id="3.40.30.10">
    <property type="entry name" value="Glutaredoxin"/>
    <property type="match status" value="1"/>
</dbReference>
<dbReference type="CDD" id="cd03039">
    <property type="entry name" value="GST_N_Sigma_like"/>
    <property type="match status" value="1"/>
</dbReference>
<dbReference type="PROSITE" id="PS50404">
    <property type="entry name" value="GST_NTER"/>
    <property type="match status" value="1"/>
</dbReference>
<dbReference type="SUPFAM" id="SSF47616">
    <property type="entry name" value="GST C-terminal domain-like"/>
    <property type="match status" value="1"/>
</dbReference>
<accession>A0A8J8NJW9</accession>
<keyword evidence="3" id="KW-1185">Reference proteome</keyword>
<comment type="caution">
    <text evidence="2">The sequence shown here is derived from an EMBL/GenBank/DDBJ whole genome shotgun (WGS) entry which is preliminary data.</text>
</comment>